<keyword evidence="2" id="KW-1185">Reference proteome</keyword>
<organism evidence="1 2">
    <name type="scientific">Petrolisthes manimaculis</name>
    <dbReference type="NCBI Taxonomy" id="1843537"/>
    <lineage>
        <taxon>Eukaryota</taxon>
        <taxon>Metazoa</taxon>
        <taxon>Ecdysozoa</taxon>
        <taxon>Arthropoda</taxon>
        <taxon>Crustacea</taxon>
        <taxon>Multicrustacea</taxon>
        <taxon>Malacostraca</taxon>
        <taxon>Eumalacostraca</taxon>
        <taxon>Eucarida</taxon>
        <taxon>Decapoda</taxon>
        <taxon>Pleocyemata</taxon>
        <taxon>Anomura</taxon>
        <taxon>Galatheoidea</taxon>
        <taxon>Porcellanidae</taxon>
        <taxon>Petrolisthes</taxon>
    </lineage>
</organism>
<dbReference type="Proteomes" id="UP001292094">
    <property type="component" value="Unassembled WGS sequence"/>
</dbReference>
<reference evidence="1" key="1">
    <citation type="submission" date="2023-11" db="EMBL/GenBank/DDBJ databases">
        <title>Genome assemblies of two species of porcelain crab, Petrolisthes cinctipes and Petrolisthes manimaculis (Anomura: Porcellanidae).</title>
        <authorList>
            <person name="Angst P."/>
        </authorList>
    </citation>
    <scope>NUCLEOTIDE SEQUENCE</scope>
    <source>
        <strain evidence="1">PB745_02</strain>
        <tissue evidence="1">Gill</tissue>
    </source>
</reference>
<protein>
    <submittedName>
        <fullName evidence="1">Uncharacterized protein</fullName>
    </submittedName>
</protein>
<gene>
    <name evidence="1" type="ORF">Pmani_039940</name>
</gene>
<sequence length="104" mass="11900">MIVLENNKLQPYHTVSNPVLTTSTPPRPRLTTSFSSHQPHLVYWTELPLHHIPSYTPSPPYHTISSTFQLTTSHLNHILFHQKEDRTFKQLSTPYLSTGASINP</sequence>
<dbReference type="EMBL" id="JAWZYT010007184">
    <property type="protein sequence ID" value="KAK4286977.1"/>
    <property type="molecule type" value="Genomic_DNA"/>
</dbReference>
<name>A0AAE1NCQ5_9EUCA</name>
<accession>A0AAE1NCQ5</accession>
<dbReference type="AlphaFoldDB" id="A0AAE1NCQ5"/>
<proteinExistence type="predicted"/>
<evidence type="ECO:0000313" key="1">
    <source>
        <dbReference type="EMBL" id="KAK4286977.1"/>
    </source>
</evidence>
<comment type="caution">
    <text evidence="1">The sequence shown here is derived from an EMBL/GenBank/DDBJ whole genome shotgun (WGS) entry which is preliminary data.</text>
</comment>
<evidence type="ECO:0000313" key="2">
    <source>
        <dbReference type="Proteomes" id="UP001292094"/>
    </source>
</evidence>